<sequence length="180" mass="20396">MMNNGKSKKMIPDIRFAGYTDDWEQRKLGGNADITTGKLDANAMDENGEYDFYTSGVKTYKIDQWAFEGPAITIAGNGATVGYMHFADGKFNAYQRTYVLQNMKIDRTFLYVSISKALPRKIQEEARTGNIPYIVMDMLTSLSFKVPEIDEQMKLGTLISNVEQVITLHQRNTFPLVNLN</sequence>
<dbReference type="GO" id="GO:0016787">
    <property type="term" value="F:hydrolase activity"/>
    <property type="evidence" value="ECO:0007669"/>
    <property type="project" value="UniProtKB-KW"/>
</dbReference>
<keyword evidence="5" id="KW-0378">Hydrolase</keyword>
<evidence type="ECO:0000313" key="6">
    <source>
        <dbReference type="Proteomes" id="UP001523234"/>
    </source>
</evidence>
<evidence type="ECO:0000256" key="2">
    <source>
        <dbReference type="ARBA" id="ARBA00022747"/>
    </source>
</evidence>
<dbReference type="Proteomes" id="UP001523234">
    <property type="component" value="Unassembled WGS sequence"/>
</dbReference>
<protein>
    <submittedName>
        <fullName evidence="5">Restriction endonuclease subunit S</fullName>
        <ecNumber evidence="5">3.1.21.-</ecNumber>
    </submittedName>
</protein>
<comment type="similarity">
    <text evidence="1">Belongs to the type-I restriction system S methylase family.</text>
</comment>
<evidence type="ECO:0000256" key="1">
    <source>
        <dbReference type="ARBA" id="ARBA00010923"/>
    </source>
</evidence>
<dbReference type="RefSeq" id="WP_252443961.1">
    <property type="nucleotide sequence ID" value="NZ_JAMWYK010000008.1"/>
</dbReference>
<comment type="caution">
    <text evidence="5">The sequence shown here is derived from an EMBL/GenBank/DDBJ whole genome shotgun (WGS) entry which is preliminary data.</text>
</comment>
<keyword evidence="2" id="KW-0680">Restriction system</keyword>
<gene>
    <name evidence="5" type="ORF">NFX39_05950</name>
</gene>
<proteinExistence type="inferred from homology"/>
<accession>A0ABT0ZRJ5</accession>
<dbReference type="EC" id="3.1.21.-" evidence="5"/>
<organism evidence="5 6">
    <name type="scientific">Fructobacillus apis</name>
    <dbReference type="NCBI Taxonomy" id="2935017"/>
    <lineage>
        <taxon>Bacteria</taxon>
        <taxon>Bacillati</taxon>
        <taxon>Bacillota</taxon>
        <taxon>Bacilli</taxon>
        <taxon>Lactobacillales</taxon>
        <taxon>Lactobacillaceae</taxon>
        <taxon>Fructobacillus</taxon>
    </lineage>
</organism>
<dbReference type="GO" id="GO:0004519">
    <property type="term" value="F:endonuclease activity"/>
    <property type="evidence" value="ECO:0007669"/>
    <property type="project" value="UniProtKB-KW"/>
</dbReference>
<evidence type="ECO:0000259" key="4">
    <source>
        <dbReference type="Pfam" id="PF01420"/>
    </source>
</evidence>
<keyword evidence="6" id="KW-1185">Reference proteome</keyword>
<reference evidence="5 6" key="1">
    <citation type="submission" date="2022-06" db="EMBL/GenBank/DDBJ databases">
        <title>Fructobacillus taiwanensis sp. nov., isolated from the honeybee.</title>
        <authorList>
            <person name="Chen Y.-S."/>
            <person name="Wang L.-T."/>
            <person name="Lee Y.-S."/>
            <person name="Chang Y.-C."/>
            <person name="Wu H.-C."/>
            <person name="Liao C.-Y."/>
            <person name="Chen W.-H."/>
            <person name="Deng J.-N."/>
            <person name="Wang Y.-H."/>
        </authorList>
    </citation>
    <scope>NUCLEOTIDE SEQUENCE [LARGE SCALE GENOMIC DNA]</scope>
    <source>
        <strain evidence="5 6">W13</strain>
    </source>
</reference>
<keyword evidence="3" id="KW-0238">DNA-binding</keyword>
<keyword evidence="5" id="KW-0255">Endonuclease</keyword>
<dbReference type="Pfam" id="PF01420">
    <property type="entry name" value="Methylase_S"/>
    <property type="match status" value="1"/>
</dbReference>
<dbReference type="InterPro" id="IPR000055">
    <property type="entry name" value="Restrct_endonuc_typeI_TRD"/>
</dbReference>
<dbReference type="SUPFAM" id="SSF116734">
    <property type="entry name" value="DNA methylase specificity domain"/>
    <property type="match status" value="1"/>
</dbReference>
<dbReference type="Gene3D" id="3.90.220.20">
    <property type="entry name" value="DNA methylase specificity domains"/>
    <property type="match status" value="1"/>
</dbReference>
<dbReference type="EMBL" id="JAMWYK010000008">
    <property type="protein sequence ID" value="MCO0832619.1"/>
    <property type="molecule type" value="Genomic_DNA"/>
</dbReference>
<feature type="domain" description="Type I restriction modification DNA specificity" evidence="4">
    <location>
        <begin position="21"/>
        <end position="171"/>
    </location>
</feature>
<keyword evidence="5" id="KW-0540">Nuclease</keyword>
<evidence type="ECO:0000313" key="5">
    <source>
        <dbReference type="EMBL" id="MCO0832619.1"/>
    </source>
</evidence>
<dbReference type="InterPro" id="IPR044946">
    <property type="entry name" value="Restrct_endonuc_typeI_TRD_sf"/>
</dbReference>
<evidence type="ECO:0000256" key="3">
    <source>
        <dbReference type="ARBA" id="ARBA00023125"/>
    </source>
</evidence>
<name>A0ABT0ZRJ5_9LACO</name>